<organism evidence="4 5">
    <name type="scientific">Psychrobacter aestuarii</name>
    <dbReference type="NCBI Taxonomy" id="556327"/>
    <lineage>
        <taxon>Bacteria</taxon>
        <taxon>Pseudomonadati</taxon>
        <taxon>Pseudomonadota</taxon>
        <taxon>Gammaproteobacteria</taxon>
        <taxon>Moraxellales</taxon>
        <taxon>Moraxellaceae</taxon>
        <taxon>Psychrobacter</taxon>
    </lineage>
</organism>
<evidence type="ECO:0000313" key="5">
    <source>
        <dbReference type="Proteomes" id="UP001501787"/>
    </source>
</evidence>
<feature type="region of interest" description="Disordered" evidence="2">
    <location>
        <begin position="320"/>
        <end position="351"/>
    </location>
</feature>
<name>A0ABN0VQ30_9GAMM</name>
<dbReference type="RefSeq" id="WP_201503570.1">
    <property type="nucleotide sequence ID" value="NZ_BAAAFR010000001.1"/>
</dbReference>
<evidence type="ECO:0000256" key="2">
    <source>
        <dbReference type="SAM" id="MobiDB-lite"/>
    </source>
</evidence>
<feature type="region of interest" description="Disordered" evidence="2">
    <location>
        <begin position="966"/>
        <end position="985"/>
    </location>
</feature>
<feature type="compositionally biased region" description="Polar residues" evidence="2">
    <location>
        <begin position="340"/>
        <end position="351"/>
    </location>
</feature>
<dbReference type="PANTHER" id="PTHR32114:SF2">
    <property type="entry name" value="ABC TRANSPORTER ABCH.3"/>
    <property type="match status" value="1"/>
</dbReference>
<comment type="caution">
    <text evidence="4">The sequence shown here is derived from an EMBL/GenBank/DDBJ whole genome shotgun (WGS) entry which is preliminary data.</text>
</comment>
<dbReference type="Gene3D" id="3.40.50.300">
    <property type="entry name" value="P-loop containing nucleotide triphosphate hydrolases"/>
    <property type="match status" value="2"/>
</dbReference>
<proteinExistence type="predicted"/>
<protein>
    <submittedName>
        <fullName evidence="4">AAA family ATPase</fullName>
    </submittedName>
</protein>
<dbReference type="Proteomes" id="UP001501787">
    <property type="component" value="Unassembled WGS sequence"/>
</dbReference>
<dbReference type="SUPFAM" id="SSF52540">
    <property type="entry name" value="P-loop containing nucleoside triphosphate hydrolases"/>
    <property type="match status" value="2"/>
</dbReference>
<dbReference type="Gene3D" id="1.10.287.1490">
    <property type="match status" value="1"/>
</dbReference>
<dbReference type="EMBL" id="BAAAFR010000001">
    <property type="protein sequence ID" value="GAA0314415.1"/>
    <property type="molecule type" value="Genomic_DNA"/>
</dbReference>
<dbReference type="PANTHER" id="PTHR32114">
    <property type="entry name" value="ABC TRANSPORTER ABCH.3"/>
    <property type="match status" value="1"/>
</dbReference>
<accession>A0ABN0VQ30</accession>
<feature type="coiled-coil region" evidence="1">
    <location>
        <begin position="199"/>
        <end position="278"/>
    </location>
</feature>
<feature type="coiled-coil region" evidence="1">
    <location>
        <begin position="542"/>
        <end position="583"/>
    </location>
</feature>
<sequence length="1305" mass="145524">MRLIELRLKNLNSLKGEWHIDFADPAFVNEGIFAITGQTGAGKTTILDAICLALYGETPRINSISKSSNEVMTRQTAECFAEVVIDLNGSHYRCRWGQRRAYNKADGNLQDATHEIAKLKHDDSSAEGVLLESSLKHTKNKIIELTGMDFQQFTRSILLAQGSFSAFLKAKADERADILEKITGTDIYATISKHVHEKKRAEEDKLKALQSVLEGLQLLDVDTERQLSADLQDYQHRQQGAQQTLKTLSEQLAWLDTVDALQEKLQSAQHDLQQAKRADQDFVADAARLDAATKALEIDSQYSQLTHTRTQLAQLSAEAAQMAHDLPEQQSRTQHAKAQLSAQQNKRNAAENALQSALPQIAAARKLDNEMTQQRYTLAETNSRHDTLQTDVETLRQTLTTYQQTLDDKQNQLGALTSKLAHAGELTQLDSDITNFDNQCSRLKSLLQQNATLADDKTRHTQQLDEQQSAFDKQQQQQAQLTARHSDAQTHINELQQSQDALTEVHAVAQMRVLLEHIDQTSYQLTQLYFHTEQRQTLTVQHAQNEEESAQLSEALAQVQARIDDINQEIDASKDKRQDKHNQLQLQQKVAALEHYIAELKDGHPCPLCGAHEHPYRNAHPNLVADSENMQLQQRIDTLDAHIAKCTADVTAATIEQAGKQSTLTGIHTQQEKIQAQIEQHASAIAALMDTLMPSARDRAQITSQTADTSTDPIDPLLQTLVQTLRHTEHDRDALTHIATSKDKLGAIKTRIKQDLVHYDELGARLTSARQTLTTIEASQHALASTLSQYQADISITNSALSAVNHQLAANFVELKTLQSDIVQRLHVYEGIDYQASARATLQRAEQDMQPLADSIDNERALSEADYHPHLEILREQRRALIALKQQFAEDQAAQHSLQSELERLRTHIDNKNAQLDKDAATLAQLAQTITERSDTLARLHKERTQAFAPTDIDAAERELRDTLTQAQEAQSSAQRQLDTAEHSTQQLITRQNALTEQITTVTQAQKTQETVFQNALCDSDFADEAAFIKARLPMDERNRLKSAQAHIDYALKQAQVLVDELTHTLAETTANPATTEDRDTLAHKHRAAQADVTQYAEHMGAISQQLKDNDAKKISQQTQLSAMATQKAALDIWLQLYKLIGSADGKKYRTFAQGLTFDIMIGHANKQLYKMSSRYLLTRDDEKPLELNVIDNHQGGEIRSTKNLSGGEGFIISLALALGLSQMASQNIRVDSLFLDEGFGTLDEESLDIALDTLTSLQQEGKLIGVISHIQALKDRILTQIKVEKRSGGFSRIEGAGCAQVAGG</sequence>
<gene>
    <name evidence="4" type="ORF">GCM10009129_09620</name>
</gene>
<dbReference type="InterPro" id="IPR038729">
    <property type="entry name" value="Rad50/SbcC_AAA"/>
</dbReference>
<feature type="coiled-coil region" evidence="1">
    <location>
        <begin position="378"/>
        <end position="419"/>
    </location>
</feature>
<feature type="region of interest" description="Disordered" evidence="2">
    <location>
        <begin position="457"/>
        <end position="488"/>
    </location>
</feature>
<keyword evidence="5" id="KW-1185">Reference proteome</keyword>
<evidence type="ECO:0000313" key="4">
    <source>
        <dbReference type="EMBL" id="GAA0314415.1"/>
    </source>
</evidence>
<dbReference type="Pfam" id="PF13558">
    <property type="entry name" value="SbcC_Walker_B"/>
    <property type="match status" value="1"/>
</dbReference>
<reference evidence="4 5" key="1">
    <citation type="journal article" date="2019" name="Int. J. Syst. Evol. Microbiol.">
        <title>The Global Catalogue of Microorganisms (GCM) 10K type strain sequencing project: providing services to taxonomists for standard genome sequencing and annotation.</title>
        <authorList>
            <consortium name="The Broad Institute Genomics Platform"/>
            <consortium name="The Broad Institute Genome Sequencing Center for Infectious Disease"/>
            <person name="Wu L."/>
            <person name="Ma J."/>
        </authorList>
    </citation>
    <scope>NUCLEOTIDE SEQUENCE [LARGE SCALE GENOMIC DNA]</scope>
    <source>
        <strain evidence="4 5">JCM 16343</strain>
    </source>
</reference>
<evidence type="ECO:0000256" key="1">
    <source>
        <dbReference type="SAM" id="Coils"/>
    </source>
</evidence>
<dbReference type="Pfam" id="PF13476">
    <property type="entry name" value="AAA_23"/>
    <property type="match status" value="1"/>
</dbReference>
<dbReference type="InterPro" id="IPR027417">
    <property type="entry name" value="P-loop_NTPase"/>
</dbReference>
<feature type="compositionally biased region" description="Low complexity" evidence="2">
    <location>
        <begin position="467"/>
        <end position="480"/>
    </location>
</feature>
<keyword evidence="1" id="KW-0175">Coiled coil</keyword>
<evidence type="ECO:0000259" key="3">
    <source>
        <dbReference type="Pfam" id="PF13476"/>
    </source>
</evidence>
<feature type="compositionally biased region" description="Low complexity" evidence="2">
    <location>
        <begin position="966"/>
        <end position="977"/>
    </location>
</feature>
<feature type="domain" description="Rad50/SbcC-type AAA" evidence="3">
    <location>
        <begin position="5"/>
        <end position="214"/>
    </location>
</feature>